<dbReference type="Pfam" id="PF11951">
    <property type="entry name" value="Fungal_trans_2"/>
    <property type="match status" value="1"/>
</dbReference>
<dbReference type="PANTHER" id="PTHR37534">
    <property type="entry name" value="TRANSCRIPTIONAL ACTIVATOR PROTEIN UGA3"/>
    <property type="match status" value="1"/>
</dbReference>
<accession>A0A8E2F395</accession>
<dbReference type="SUPFAM" id="SSF57701">
    <property type="entry name" value="Zn2/Cys6 DNA-binding domain"/>
    <property type="match status" value="1"/>
</dbReference>
<dbReference type="Gene3D" id="4.10.240.10">
    <property type="entry name" value="Zn(2)-C6 fungal-type DNA-binding domain"/>
    <property type="match status" value="1"/>
</dbReference>
<feature type="domain" description="Zn(2)-C6 fungal-type" evidence="3">
    <location>
        <begin position="18"/>
        <end position="48"/>
    </location>
</feature>
<evidence type="ECO:0000259" key="3">
    <source>
        <dbReference type="PROSITE" id="PS50048"/>
    </source>
</evidence>
<dbReference type="Pfam" id="PF00172">
    <property type="entry name" value="Zn_clus"/>
    <property type="match status" value="1"/>
</dbReference>
<sequence length="299" mass="33822">MTELRTRKRKFAPRSRQGCITCRARRKRCDGERPNCQNCLRVNFVCEWEQARRLPRTQPPRPSALPSVDPWDPRHSNAAVEQRNLLTYYIQILVPSISVAITPSSFYTTLYIPMALESDGILNAIVACSSSHLAKRTSGPDRAKYLRELSTKCQVQCYSFLRERIAPSGQPSRDPYQVVGVILLLVGLEALNGTRSQKWMHQLNCVRAILNTLRNDARPSNSAWELECLDRHFTYHDTMASLMADIVDDNTSAPSPSPQPPYPRFLASGSSITTTTTTIDPLMGLSHPLFTLLRQIRHL</sequence>
<proteinExistence type="predicted"/>
<dbReference type="AlphaFoldDB" id="A0A8E2F395"/>
<evidence type="ECO:0000256" key="1">
    <source>
        <dbReference type="ARBA" id="ARBA00004123"/>
    </source>
</evidence>
<evidence type="ECO:0000313" key="5">
    <source>
        <dbReference type="Proteomes" id="UP000250140"/>
    </source>
</evidence>
<dbReference type="CDD" id="cd00067">
    <property type="entry name" value="GAL4"/>
    <property type="match status" value="1"/>
</dbReference>
<organism evidence="4 5">
    <name type="scientific">Glonium stellatum</name>
    <dbReference type="NCBI Taxonomy" id="574774"/>
    <lineage>
        <taxon>Eukaryota</taxon>
        <taxon>Fungi</taxon>
        <taxon>Dikarya</taxon>
        <taxon>Ascomycota</taxon>
        <taxon>Pezizomycotina</taxon>
        <taxon>Dothideomycetes</taxon>
        <taxon>Pleosporomycetidae</taxon>
        <taxon>Gloniales</taxon>
        <taxon>Gloniaceae</taxon>
        <taxon>Glonium</taxon>
    </lineage>
</organism>
<dbReference type="InterPro" id="IPR036864">
    <property type="entry name" value="Zn2-C6_fun-type_DNA-bd_sf"/>
</dbReference>
<dbReference type="GO" id="GO:0000976">
    <property type="term" value="F:transcription cis-regulatory region binding"/>
    <property type="evidence" value="ECO:0007669"/>
    <property type="project" value="TreeGrafter"/>
</dbReference>
<keyword evidence="2" id="KW-0539">Nucleus</keyword>
<dbReference type="OrthoDB" id="3509362at2759"/>
<dbReference type="PROSITE" id="PS50048">
    <property type="entry name" value="ZN2_CY6_FUNGAL_2"/>
    <property type="match status" value="1"/>
</dbReference>
<gene>
    <name evidence="4" type="ORF">AOQ84DRAFT_403826</name>
</gene>
<dbReference type="GO" id="GO:0008270">
    <property type="term" value="F:zinc ion binding"/>
    <property type="evidence" value="ECO:0007669"/>
    <property type="project" value="InterPro"/>
</dbReference>
<keyword evidence="5" id="KW-1185">Reference proteome</keyword>
<dbReference type="InterPro" id="IPR021858">
    <property type="entry name" value="Fun_TF"/>
</dbReference>
<reference evidence="4 5" key="1">
    <citation type="journal article" date="2016" name="Nat. Commun.">
        <title>Ectomycorrhizal ecology is imprinted in the genome of the dominant symbiotic fungus Cenococcum geophilum.</title>
        <authorList>
            <consortium name="DOE Joint Genome Institute"/>
            <person name="Peter M."/>
            <person name="Kohler A."/>
            <person name="Ohm R.A."/>
            <person name="Kuo A."/>
            <person name="Krutzmann J."/>
            <person name="Morin E."/>
            <person name="Arend M."/>
            <person name="Barry K.W."/>
            <person name="Binder M."/>
            <person name="Choi C."/>
            <person name="Clum A."/>
            <person name="Copeland A."/>
            <person name="Grisel N."/>
            <person name="Haridas S."/>
            <person name="Kipfer T."/>
            <person name="LaButti K."/>
            <person name="Lindquist E."/>
            <person name="Lipzen A."/>
            <person name="Maire R."/>
            <person name="Meier B."/>
            <person name="Mihaltcheva S."/>
            <person name="Molinier V."/>
            <person name="Murat C."/>
            <person name="Poggeler S."/>
            <person name="Quandt C.A."/>
            <person name="Sperisen C."/>
            <person name="Tritt A."/>
            <person name="Tisserant E."/>
            <person name="Crous P.W."/>
            <person name="Henrissat B."/>
            <person name="Nehls U."/>
            <person name="Egli S."/>
            <person name="Spatafora J.W."/>
            <person name="Grigoriev I.V."/>
            <person name="Martin F.M."/>
        </authorList>
    </citation>
    <scope>NUCLEOTIDE SEQUENCE [LARGE SCALE GENOMIC DNA]</scope>
    <source>
        <strain evidence="4 5">CBS 207.34</strain>
    </source>
</reference>
<dbReference type="EMBL" id="KV749380">
    <property type="protein sequence ID" value="OCL09681.1"/>
    <property type="molecule type" value="Genomic_DNA"/>
</dbReference>
<dbReference type="GO" id="GO:0000981">
    <property type="term" value="F:DNA-binding transcription factor activity, RNA polymerase II-specific"/>
    <property type="evidence" value="ECO:0007669"/>
    <property type="project" value="InterPro"/>
</dbReference>
<comment type="subcellular location">
    <subcellularLocation>
        <location evidence="1">Nucleus</location>
    </subcellularLocation>
</comment>
<feature type="non-terminal residue" evidence="4">
    <location>
        <position position="299"/>
    </location>
</feature>
<dbReference type="PROSITE" id="PS00463">
    <property type="entry name" value="ZN2_CY6_FUNGAL_1"/>
    <property type="match status" value="1"/>
</dbReference>
<dbReference type="SMART" id="SM00066">
    <property type="entry name" value="GAL4"/>
    <property type="match status" value="1"/>
</dbReference>
<name>A0A8E2F395_9PEZI</name>
<protein>
    <recommendedName>
        <fullName evidence="3">Zn(2)-C6 fungal-type domain-containing protein</fullName>
    </recommendedName>
</protein>
<evidence type="ECO:0000313" key="4">
    <source>
        <dbReference type="EMBL" id="OCL09681.1"/>
    </source>
</evidence>
<evidence type="ECO:0000256" key="2">
    <source>
        <dbReference type="ARBA" id="ARBA00023242"/>
    </source>
</evidence>
<dbReference type="InterPro" id="IPR001138">
    <property type="entry name" value="Zn2Cys6_DnaBD"/>
</dbReference>
<dbReference type="GO" id="GO:0045944">
    <property type="term" value="P:positive regulation of transcription by RNA polymerase II"/>
    <property type="evidence" value="ECO:0007669"/>
    <property type="project" value="TreeGrafter"/>
</dbReference>
<dbReference type="Proteomes" id="UP000250140">
    <property type="component" value="Unassembled WGS sequence"/>
</dbReference>
<dbReference type="GO" id="GO:0005634">
    <property type="term" value="C:nucleus"/>
    <property type="evidence" value="ECO:0007669"/>
    <property type="project" value="UniProtKB-SubCell"/>
</dbReference>
<dbReference type="PANTHER" id="PTHR37534:SF7">
    <property type="entry name" value="TRANSCRIPTIONAL ACTIVATOR PROTEIN UGA3"/>
    <property type="match status" value="1"/>
</dbReference>